<dbReference type="EMBL" id="CP020921">
    <property type="protein sequence ID" value="AWB09750.1"/>
    <property type="molecule type" value="Genomic_DNA"/>
</dbReference>
<feature type="transmembrane region" description="Helical" evidence="1">
    <location>
        <begin position="45"/>
        <end position="66"/>
    </location>
</feature>
<keyword evidence="1" id="KW-0472">Membrane</keyword>
<dbReference type="OrthoDB" id="9849105at2"/>
<evidence type="ECO:0000313" key="3">
    <source>
        <dbReference type="Proteomes" id="UP000244792"/>
    </source>
</evidence>
<protein>
    <submittedName>
        <fullName evidence="2">Uncharacterized protein</fullName>
    </submittedName>
</protein>
<evidence type="ECO:0000313" key="2">
    <source>
        <dbReference type="EMBL" id="AWB09750.1"/>
    </source>
</evidence>
<dbReference type="Proteomes" id="UP000244792">
    <property type="component" value="Chromosome"/>
</dbReference>
<dbReference type="RefSeq" id="WP_108308471.1">
    <property type="nucleotide sequence ID" value="NZ_CP020921.1"/>
</dbReference>
<keyword evidence="1" id="KW-0812">Transmembrane</keyword>
<feature type="transmembrane region" description="Helical" evidence="1">
    <location>
        <begin position="104"/>
        <end position="135"/>
    </location>
</feature>
<evidence type="ECO:0000256" key="1">
    <source>
        <dbReference type="SAM" id="Phobius"/>
    </source>
</evidence>
<organism evidence="2 3">
    <name type="scientific">Thermodesulfobium acidiphilum</name>
    <dbReference type="NCBI Taxonomy" id="1794699"/>
    <lineage>
        <taxon>Bacteria</taxon>
        <taxon>Pseudomonadati</taxon>
        <taxon>Thermodesulfobiota</taxon>
        <taxon>Thermodesulfobiia</taxon>
        <taxon>Thermodesulfobiales</taxon>
        <taxon>Thermodesulfobiaceae</taxon>
        <taxon>Thermodesulfobium</taxon>
    </lineage>
</organism>
<dbReference type="AlphaFoldDB" id="A0A2R4VZ84"/>
<dbReference type="KEGG" id="taci:TDSAC_0374"/>
<keyword evidence="1" id="KW-1133">Transmembrane helix</keyword>
<reference evidence="2 3" key="1">
    <citation type="submission" date="2017-04" db="EMBL/GenBank/DDBJ databases">
        <title>Genomic insights into metabolism of Thermodesulfobium acidiphilum.</title>
        <authorList>
            <person name="Toshchakov S.V."/>
            <person name="Frolov E.N."/>
            <person name="Kublanov I.V."/>
            <person name="Samarov N.I."/>
            <person name="Novikov A."/>
            <person name="Lebedinsky A.V."/>
            <person name="Bonch-Osmolovskaya E.A."/>
            <person name="Chernyh N.A."/>
        </authorList>
    </citation>
    <scope>NUCLEOTIDE SEQUENCE [LARGE SCALE GENOMIC DNA]</scope>
    <source>
        <strain evidence="2 3">3127-1</strain>
    </source>
</reference>
<proteinExistence type="predicted"/>
<keyword evidence="3" id="KW-1185">Reference proteome</keyword>
<name>A0A2R4VZ84_THEAF</name>
<accession>A0A2R4VZ84</accession>
<sequence length="136" mass="16553">MNDIYPSKKKDNELKEVEEYQYQDEFSRLKFKYIVVNKFDGRIKLFLIQLLILYILPLVLSMLSIIKGNFLVVFWTWALLTSFVIFLANKYYKVSRFFTITLFLIFYFTISLFSIFYLVFSSFFYLITSFITLFFR</sequence>
<feature type="transmembrane region" description="Helical" evidence="1">
    <location>
        <begin position="72"/>
        <end position="92"/>
    </location>
</feature>
<gene>
    <name evidence="2" type="ORF">TDSAC_0374</name>
</gene>